<dbReference type="AlphaFoldDB" id="A0A2A3YHL7"/>
<feature type="region of interest" description="Disordered" evidence="1">
    <location>
        <begin position="1"/>
        <end position="35"/>
    </location>
</feature>
<name>A0A2A3YHL7_9MICO</name>
<organism evidence="2 3">
    <name type="scientific">Brachybacterium alimentarium</name>
    <dbReference type="NCBI Taxonomy" id="47845"/>
    <lineage>
        <taxon>Bacteria</taxon>
        <taxon>Bacillati</taxon>
        <taxon>Actinomycetota</taxon>
        <taxon>Actinomycetes</taxon>
        <taxon>Micrococcales</taxon>
        <taxon>Dermabacteraceae</taxon>
        <taxon>Brachybacterium</taxon>
    </lineage>
</organism>
<dbReference type="EMBL" id="NRGR01000020">
    <property type="protein sequence ID" value="PCC38777.1"/>
    <property type="molecule type" value="Genomic_DNA"/>
</dbReference>
<dbReference type="OrthoDB" id="9760804at2"/>
<evidence type="ECO:0000256" key="1">
    <source>
        <dbReference type="SAM" id="MobiDB-lite"/>
    </source>
</evidence>
<evidence type="ECO:0000313" key="2">
    <source>
        <dbReference type="EMBL" id="PCC38777.1"/>
    </source>
</evidence>
<evidence type="ECO:0000313" key="3">
    <source>
        <dbReference type="Proteomes" id="UP000218598"/>
    </source>
</evidence>
<protein>
    <submittedName>
        <fullName evidence="2">Uncharacterized protein</fullName>
    </submittedName>
</protein>
<keyword evidence="3" id="KW-1185">Reference proteome</keyword>
<dbReference type="Proteomes" id="UP000218598">
    <property type="component" value="Unassembled WGS sequence"/>
</dbReference>
<gene>
    <name evidence="2" type="ORF">CIK66_12680</name>
</gene>
<sequence length="107" mass="11228">MQDGPRGAPRPGDQRPGGHAAGQRPGSRTIGRGAALHGRYERCSCRHSERDGENEVPSPVPLLRGDGDRWAARFALTGSGVVGCSVRVTPQHAVLARRAELGPVATA</sequence>
<comment type="caution">
    <text evidence="2">The sequence shown here is derived from an EMBL/GenBank/DDBJ whole genome shotgun (WGS) entry which is preliminary data.</text>
</comment>
<accession>A0A2A3YHL7</accession>
<reference evidence="2 3" key="1">
    <citation type="journal article" date="2017" name="Elife">
        <title>Extensive horizontal gene transfer in cheese-associated bacteria.</title>
        <authorList>
            <person name="Bonham K.S."/>
            <person name="Wolfe B.E."/>
            <person name="Dutton R.J."/>
        </authorList>
    </citation>
    <scope>NUCLEOTIDE SEQUENCE [LARGE SCALE GENOMIC DNA]</scope>
    <source>
        <strain evidence="2 3">341_9</strain>
    </source>
</reference>
<proteinExistence type="predicted"/>